<accession>A0A0C2FJL0</accession>
<evidence type="ECO:0000313" key="2">
    <source>
        <dbReference type="EMBL" id="KIH91213.1"/>
    </source>
</evidence>
<dbReference type="GeneID" id="63674991"/>
<dbReference type="Proteomes" id="UP000031575">
    <property type="component" value="Unassembled WGS sequence"/>
</dbReference>
<feature type="compositionally biased region" description="Basic and acidic residues" evidence="1">
    <location>
        <begin position="303"/>
        <end position="321"/>
    </location>
</feature>
<reference evidence="2 3" key="1">
    <citation type="journal article" date="2014" name="BMC Genomics">
        <title>Comparative genomics of the major fungal agents of human and animal Sporotrichosis: Sporothrix schenckii and Sporothrix brasiliensis.</title>
        <authorList>
            <person name="Teixeira M.M."/>
            <person name="de Almeida L.G."/>
            <person name="Kubitschek-Barreira P."/>
            <person name="Alves F.L."/>
            <person name="Kioshima E.S."/>
            <person name="Abadio A.K."/>
            <person name="Fernandes L."/>
            <person name="Derengowski L.S."/>
            <person name="Ferreira K.S."/>
            <person name="Souza R.C."/>
            <person name="Ruiz J.C."/>
            <person name="de Andrade N.C."/>
            <person name="Paes H.C."/>
            <person name="Nicola A.M."/>
            <person name="Albuquerque P."/>
            <person name="Gerber A.L."/>
            <person name="Martins V.P."/>
            <person name="Peconick L.D."/>
            <person name="Neto A.V."/>
            <person name="Chaucanez C.B."/>
            <person name="Silva P.A."/>
            <person name="Cunha O.L."/>
            <person name="de Oliveira F.F."/>
            <person name="dos Santos T.C."/>
            <person name="Barros A.L."/>
            <person name="Soares M.A."/>
            <person name="de Oliveira L.M."/>
            <person name="Marini M.M."/>
            <person name="Villalobos-Duno H."/>
            <person name="Cunha M.M."/>
            <person name="de Hoog S."/>
            <person name="da Silveira J.F."/>
            <person name="Henrissat B."/>
            <person name="Nino-Vega G.A."/>
            <person name="Cisalpino P.S."/>
            <person name="Mora-Montes H.M."/>
            <person name="Almeida S.R."/>
            <person name="Stajich J.E."/>
            <person name="Lopes-Bezerra L.M."/>
            <person name="Vasconcelos A.T."/>
            <person name="Felipe M.S."/>
        </authorList>
    </citation>
    <scope>NUCLEOTIDE SEQUENCE [LARGE SCALE GENOMIC DNA]</scope>
    <source>
        <strain evidence="2 3">5110</strain>
    </source>
</reference>
<comment type="caution">
    <text evidence="2">The sequence shown here is derived from an EMBL/GenBank/DDBJ whole genome shotgun (WGS) entry which is preliminary data.</text>
</comment>
<sequence length="406" mass="46091">MKPTADSMTTGRRWRFVKRYPCMSDELMDASTTPRAIIRNLMVPRLRKCPFDIDSVDWQRARLLGAGVDGCVYRVHFGDQGPFALKLFWIPDTIVESPAYSAVHRECQNAALLQLLRVSMDCTKTGPPLVHPNPMDFLTASENLFSFSEEYRDLRQLPAVANKPKDPNEPDRVPVMSMPRFAQCYGWLRCNVHELLDKMPPRIRRRGFKARYNHFRHFDSERTDFIGIVYEYIRSDDSDISDNNTDTEDAKDAKDTKDAKDGINAQGKPCRKAMPGEESPGTVERRYNTRSRTSQSRLAATKKAKEQGEHGTDTAKTKPAEEAATAATAATAAKEAKEAKHRERVSAVNDFLWLTGFDFCSQPLAHNWKNGVLVDHSEIIGPYSSGWDRTPMDTKQRVDWLLTPSE</sequence>
<dbReference type="RefSeq" id="XP_040619223.1">
    <property type="nucleotide sequence ID" value="XM_040760070.1"/>
</dbReference>
<gene>
    <name evidence="2" type="ORF">SPBR_01760</name>
</gene>
<feature type="region of interest" description="Disordered" evidence="1">
    <location>
        <begin position="237"/>
        <end position="321"/>
    </location>
</feature>
<organism evidence="2 3">
    <name type="scientific">Sporothrix brasiliensis 5110</name>
    <dbReference type="NCBI Taxonomy" id="1398154"/>
    <lineage>
        <taxon>Eukaryota</taxon>
        <taxon>Fungi</taxon>
        <taxon>Dikarya</taxon>
        <taxon>Ascomycota</taxon>
        <taxon>Pezizomycotina</taxon>
        <taxon>Sordariomycetes</taxon>
        <taxon>Sordariomycetidae</taxon>
        <taxon>Ophiostomatales</taxon>
        <taxon>Ophiostomataceae</taxon>
        <taxon>Sporothrix</taxon>
    </lineage>
</organism>
<keyword evidence="3" id="KW-1185">Reference proteome</keyword>
<proteinExistence type="predicted"/>
<dbReference type="EMBL" id="AWTV01000007">
    <property type="protein sequence ID" value="KIH91213.1"/>
    <property type="molecule type" value="Genomic_DNA"/>
</dbReference>
<evidence type="ECO:0000313" key="3">
    <source>
        <dbReference type="Proteomes" id="UP000031575"/>
    </source>
</evidence>
<evidence type="ECO:0000256" key="1">
    <source>
        <dbReference type="SAM" id="MobiDB-lite"/>
    </source>
</evidence>
<dbReference type="HOGENOM" id="CLU_052224_0_0_1"/>
<dbReference type="AlphaFoldDB" id="A0A0C2FJL0"/>
<name>A0A0C2FJL0_9PEZI</name>
<dbReference type="OrthoDB" id="4633509at2759"/>
<protein>
    <submittedName>
        <fullName evidence="2">Uncharacterized protein</fullName>
    </submittedName>
</protein>
<dbReference type="VEuPathDB" id="FungiDB:SPBR_01760"/>
<feature type="compositionally biased region" description="Basic and acidic residues" evidence="1">
    <location>
        <begin position="248"/>
        <end position="261"/>
    </location>
</feature>